<dbReference type="STRING" id="400682.A0A1X7VE08"/>
<feature type="chain" id="PRO_5010865390" evidence="1">
    <location>
        <begin position="27"/>
        <end position="412"/>
    </location>
</feature>
<dbReference type="InParanoid" id="A0A1X7VE08"/>
<dbReference type="FunCoup" id="A0A1X7VE08">
    <property type="interactions" value="42"/>
</dbReference>
<dbReference type="OMA" id="MYSLEAP"/>
<feature type="signal peptide" evidence="1">
    <location>
        <begin position="1"/>
        <end position="26"/>
    </location>
</feature>
<dbReference type="Proteomes" id="UP000007879">
    <property type="component" value="Unassembled WGS sequence"/>
</dbReference>
<protein>
    <submittedName>
        <fullName evidence="2">Uncharacterized protein</fullName>
    </submittedName>
</protein>
<proteinExistence type="predicted"/>
<evidence type="ECO:0000256" key="1">
    <source>
        <dbReference type="SAM" id="SignalP"/>
    </source>
</evidence>
<dbReference type="AlphaFoldDB" id="A0A1X7VE08"/>
<dbReference type="Pfam" id="PF02450">
    <property type="entry name" value="LCAT"/>
    <property type="match status" value="1"/>
</dbReference>
<evidence type="ECO:0000313" key="2">
    <source>
        <dbReference type="EnsemblMetazoa" id="Aqu2.1.37964_001"/>
    </source>
</evidence>
<dbReference type="OrthoDB" id="190846at2759"/>
<dbReference type="EnsemblMetazoa" id="XM_011404169.2">
    <property type="protein sequence ID" value="XP_011402471.1"/>
    <property type="gene ID" value="LOC105311929"/>
</dbReference>
<dbReference type="GO" id="GO:0006629">
    <property type="term" value="P:lipid metabolic process"/>
    <property type="evidence" value="ECO:0007669"/>
    <property type="project" value="InterPro"/>
</dbReference>
<dbReference type="InterPro" id="IPR003386">
    <property type="entry name" value="LACT/PDAT_acylTrfase"/>
</dbReference>
<gene>
    <name evidence="2" type="primary">105311929</name>
</gene>
<dbReference type="GO" id="GO:0008374">
    <property type="term" value="F:O-acyltransferase activity"/>
    <property type="evidence" value="ECO:0007669"/>
    <property type="project" value="InterPro"/>
</dbReference>
<sequence>MRRGFKRATIVTFLAFLTWSGGVSLAVNPSDNPILIIPGIMGSQLWARLNRTSVNHPQCSKTSDWYNIWLSLEQLVYPVEECASDNLMFNYNPDTKQYSNVEGVDIQVRDFGGTSSVEFLDPSLHILEPASYFHDIIQHFVSMGYTRGETIRAAPFDWRYAAVGLESNGYYAKLKDLIEEMYTSYNNPVTIIVHSMGGPVSLYFLTQVVSQDWKDTYIKQYITLSAVWAGSVKSARSIISGDNEGIILDRPIWGRESQRTFQTTLWLLPPAGDVWGPNNTIVYAPTGEYSAYDYERLMADVGYTNGPAMYRLIKDKTSEFPAPNVTTYCFYGLGKETPYKLHYDPDNFPNSPPKVTTIDGDGTVPNISLTVCGRWSKQQVHPVTLRSFSPVEHVHMLRNDGVISAIDEVMFN</sequence>
<keyword evidence="3" id="KW-1185">Reference proteome</keyword>
<dbReference type="KEGG" id="aqu:105311929"/>
<dbReference type="SUPFAM" id="SSF53474">
    <property type="entry name" value="alpha/beta-Hydrolases"/>
    <property type="match status" value="1"/>
</dbReference>
<organism evidence="2">
    <name type="scientific">Amphimedon queenslandica</name>
    <name type="common">Sponge</name>
    <dbReference type="NCBI Taxonomy" id="400682"/>
    <lineage>
        <taxon>Eukaryota</taxon>
        <taxon>Metazoa</taxon>
        <taxon>Porifera</taxon>
        <taxon>Demospongiae</taxon>
        <taxon>Heteroscleromorpha</taxon>
        <taxon>Haplosclerida</taxon>
        <taxon>Niphatidae</taxon>
        <taxon>Amphimedon</taxon>
    </lineage>
</organism>
<accession>A0A1X7VE08</accession>
<dbReference type="PANTHER" id="PTHR11440">
    <property type="entry name" value="LECITHIN-CHOLESTEROL ACYLTRANSFERASE-RELATED"/>
    <property type="match status" value="1"/>
</dbReference>
<reference evidence="3" key="1">
    <citation type="journal article" date="2010" name="Nature">
        <title>The Amphimedon queenslandica genome and the evolution of animal complexity.</title>
        <authorList>
            <person name="Srivastava M."/>
            <person name="Simakov O."/>
            <person name="Chapman J."/>
            <person name="Fahey B."/>
            <person name="Gauthier M.E."/>
            <person name="Mitros T."/>
            <person name="Richards G.S."/>
            <person name="Conaco C."/>
            <person name="Dacre M."/>
            <person name="Hellsten U."/>
            <person name="Larroux C."/>
            <person name="Putnam N.H."/>
            <person name="Stanke M."/>
            <person name="Adamska M."/>
            <person name="Darling A."/>
            <person name="Degnan S.M."/>
            <person name="Oakley T.H."/>
            <person name="Plachetzki D.C."/>
            <person name="Zhai Y."/>
            <person name="Adamski M."/>
            <person name="Calcino A."/>
            <person name="Cummins S.F."/>
            <person name="Goodstein D.M."/>
            <person name="Harris C."/>
            <person name="Jackson D.J."/>
            <person name="Leys S.P."/>
            <person name="Shu S."/>
            <person name="Woodcroft B.J."/>
            <person name="Vervoort M."/>
            <person name="Kosik K.S."/>
            <person name="Manning G."/>
            <person name="Degnan B.M."/>
            <person name="Rokhsar D.S."/>
        </authorList>
    </citation>
    <scope>NUCLEOTIDE SEQUENCE [LARGE SCALE GENOMIC DNA]</scope>
</reference>
<dbReference type="Gene3D" id="3.40.50.1820">
    <property type="entry name" value="alpha/beta hydrolase"/>
    <property type="match status" value="2"/>
</dbReference>
<dbReference type="eggNOG" id="KOG2369">
    <property type="taxonomic scope" value="Eukaryota"/>
</dbReference>
<dbReference type="InterPro" id="IPR029058">
    <property type="entry name" value="AB_hydrolase_fold"/>
</dbReference>
<dbReference type="EnsemblMetazoa" id="Aqu2.1.37964_001">
    <property type="protein sequence ID" value="Aqu2.1.37964_001"/>
    <property type="gene ID" value="Aqu2.1.37964"/>
</dbReference>
<name>A0A1X7VE08_AMPQE</name>
<evidence type="ECO:0000313" key="3">
    <source>
        <dbReference type="Proteomes" id="UP000007879"/>
    </source>
</evidence>
<reference evidence="2" key="2">
    <citation type="submission" date="2017-05" db="UniProtKB">
        <authorList>
            <consortium name="EnsemblMetazoa"/>
        </authorList>
    </citation>
    <scope>IDENTIFICATION</scope>
</reference>
<keyword evidence="1" id="KW-0732">Signal</keyword>